<gene>
    <name evidence="9" type="ORF">D9V41_07240</name>
</gene>
<accession>A0A3L8PQB3</accession>
<dbReference type="PANTHER" id="PTHR43386">
    <property type="entry name" value="OLIGOPEPTIDE TRANSPORT SYSTEM PERMEASE PROTEIN APPC"/>
    <property type="match status" value="1"/>
</dbReference>
<dbReference type="InterPro" id="IPR035906">
    <property type="entry name" value="MetI-like_sf"/>
</dbReference>
<sequence>MAVNSVGPAIGQEIPAESAAVRTPPDWWYRFRSTRRGTLGLGLLVLVVLACTFGPLLSPYDPSAVDPVDRLAGPSAEHWAGTDQFGRDVITRMLVGGRTSLIVAAAVTVLSVVVGTLLGLLSAMYRRVDGPVMRFLDALMAFPSVLLAIALMARLGPSIVNVIAALSIVTVPTFARLIRSSALVVKETPYVELATALGLRRRTIMLRYLFANSRSPMILAATFGAATVILSEAALSFLGAGLPASVPTWGGMLNDGQTYLRNAWWLALAPGLMLTLLLLSLNMVGDALRDALDPRSDRLS</sequence>
<dbReference type="InterPro" id="IPR050366">
    <property type="entry name" value="BP-dependent_transpt_permease"/>
</dbReference>
<keyword evidence="6 7" id="KW-0472">Membrane</keyword>
<evidence type="ECO:0000313" key="9">
    <source>
        <dbReference type="EMBL" id="RLV56222.1"/>
    </source>
</evidence>
<dbReference type="Pfam" id="PF00528">
    <property type="entry name" value="BPD_transp_1"/>
    <property type="match status" value="1"/>
</dbReference>
<feature type="transmembrane region" description="Helical" evidence="7">
    <location>
        <begin position="263"/>
        <end position="285"/>
    </location>
</feature>
<keyword evidence="4 7" id="KW-0812">Transmembrane</keyword>
<dbReference type="OrthoDB" id="8906042at2"/>
<keyword evidence="5 7" id="KW-1133">Transmembrane helix</keyword>
<reference evidence="9 10" key="1">
    <citation type="submission" date="2018-10" db="EMBL/GenBank/DDBJ databases">
        <title>Aeromicrobium sp. 9W16Y-2 whole genome shotgun sequence.</title>
        <authorList>
            <person name="Li F."/>
        </authorList>
    </citation>
    <scope>NUCLEOTIDE SEQUENCE [LARGE SCALE GENOMIC DNA]</scope>
    <source>
        <strain evidence="9 10">9W16Y-2</strain>
    </source>
</reference>
<feature type="transmembrane region" description="Helical" evidence="7">
    <location>
        <begin position="101"/>
        <end position="123"/>
    </location>
</feature>
<feature type="transmembrane region" description="Helical" evidence="7">
    <location>
        <begin position="38"/>
        <end position="57"/>
    </location>
</feature>
<dbReference type="InterPro" id="IPR025966">
    <property type="entry name" value="OppC_N"/>
</dbReference>
<evidence type="ECO:0000259" key="8">
    <source>
        <dbReference type="PROSITE" id="PS50928"/>
    </source>
</evidence>
<dbReference type="GO" id="GO:0055085">
    <property type="term" value="P:transmembrane transport"/>
    <property type="evidence" value="ECO:0007669"/>
    <property type="project" value="InterPro"/>
</dbReference>
<keyword evidence="10" id="KW-1185">Reference proteome</keyword>
<dbReference type="GO" id="GO:0005886">
    <property type="term" value="C:plasma membrane"/>
    <property type="evidence" value="ECO:0007669"/>
    <property type="project" value="UniProtKB-SubCell"/>
</dbReference>
<dbReference type="Pfam" id="PF12911">
    <property type="entry name" value="OppC_N"/>
    <property type="match status" value="1"/>
</dbReference>
<feature type="domain" description="ABC transmembrane type-1" evidence="8">
    <location>
        <begin position="97"/>
        <end position="285"/>
    </location>
</feature>
<protein>
    <submittedName>
        <fullName evidence="9">ABC transporter permease</fullName>
    </submittedName>
</protein>
<dbReference type="EMBL" id="RDBF01000004">
    <property type="protein sequence ID" value="RLV56222.1"/>
    <property type="molecule type" value="Genomic_DNA"/>
</dbReference>
<organism evidence="9 10">
    <name type="scientific">Aeromicrobium phragmitis</name>
    <dbReference type="NCBI Taxonomy" id="2478914"/>
    <lineage>
        <taxon>Bacteria</taxon>
        <taxon>Bacillati</taxon>
        <taxon>Actinomycetota</taxon>
        <taxon>Actinomycetes</taxon>
        <taxon>Propionibacteriales</taxon>
        <taxon>Nocardioidaceae</taxon>
        <taxon>Aeromicrobium</taxon>
    </lineage>
</organism>
<comment type="caution">
    <text evidence="9">The sequence shown here is derived from an EMBL/GenBank/DDBJ whole genome shotgun (WGS) entry which is preliminary data.</text>
</comment>
<feature type="transmembrane region" description="Helical" evidence="7">
    <location>
        <begin position="217"/>
        <end position="243"/>
    </location>
</feature>
<dbReference type="CDD" id="cd06261">
    <property type="entry name" value="TM_PBP2"/>
    <property type="match status" value="1"/>
</dbReference>
<dbReference type="PROSITE" id="PS50928">
    <property type="entry name" value="ABC_TM1"/>
    <property type="match status" value="1"/>
</dbReference>
<proteinExistence type="inferred from homology"/>
<evidence type="ECO:0000256" key="1">
    <source>
        <dbReference type="ARBA" id="ARBA00004651"/>
    </source>
</evidence>
<evidence type="ECO:0000313" key="10">
    <source>
        <dbReference type="Proteomes" id="UP000282515"/>
    </source>
</evidence>
<feature type="transmembrane region" description="Helical" evidence="7">
    <location>
        <begin position="135"/>
        <end position="153"/>
    </location>
</feature>
<evidence type="ECO:0000256" key="3">
    <source>
        <dbReference type="ARBA" id="ARBA00022475"/>
    </source>
</evidence>
<dbReference type="Proteomes" id="UP000282515">
    <property type="component" value="Unassembled WGS sequence"/>
</dbReference>
<keyword evidence="2 7" id="KW-0813">Transport</keyword>
<evidence type="ECO:0000256" key="4">
    <source>
        <dbReference type="ARBA" id="ARBA00022692"/>
    </source>
</evidence>
<dbReference type="SUPFAM" id="SSF161098">
    <property type="entry name" value="MetI-like"/>
    <property type="match status" value="1"/>
</dbReference>
<comment type="subcellular location">
    <subcellularLocation>
        <location evidence="1 7">Cell membrane</location>
        <topology evidence="1 7">Multi-pass membrane protein</topology>
    </subcellularLocation>
</comment>
<dbReference type="Gene3D" id="1.10.3720.10">
    <property type="entry name" value="MetI-like"/>
    <property type="match status" value="1"/>
</dbReference>
<evidence type="ECO:0000256" key="5">
    <source>
        <dbReference type="ARBA" id="ARBA00022989"/>
    </source>
</evidence>
<name>A0A3L8PQB3_9ACTN</name>
<dbReference type="InterPro" id="IPR000515">
    <property type="entry name" value="MetI-like"/>
</dbReference>
<feature type="transmembrane region" description="Helical" evidence="7">
    <location>
        <begin position="159"/>
        <end position="178"/>
    </location>
</feature>
<dbReference type="AlphaFoldDB" id="A0A3L8PQB3"/>
<comment type="similarity">
    <text evidence="7">Belongs to the binding-protein-dependent transport system permease family.</text>
</comment>
<dbReference type="RefSeq" id="WP_121793881.1">
    <property type="nucleotide sequence ID" value="NZ_RDBF01000004.1"/>
</dbReference>
<evidence type="ECO:0000256" key="2">
    <source>
        <dbReference type="ARBA" id="ARBA00022448"/>
    </source>
</evidence>
<evidence type="ECO:0000256" key="7">
    <source>
        <dbReference type="RuleBase" id="RU363032"/>
    </source>
</evidence>
<evidence type="ECO:0000256" key="6">
    <source>
        <dbReference type="ARBA" id="ARBA00023136"/>
    </source>
</evidence>
<keyword evidence="3" id="KW-1003">Cell membrane</keyword>
<dbReference type="PANTHER" id="PTHR43386:SF6">
    <property type="entry name" value="ABC TRANSPORTER PERMEASE PROTEIN"/>
    <property type="match status" value="1"/>
</dbReference>